<reference evidence="1" key="1">
    <citation type="submission" date="2016-09" db="EMBL/GenBank/DDBJ databases">
        <title>Draft genome of thermotolerant cyanobacterium Desertifilum sp. strain IPPAS B-1220.</title>
        <authorList>
            <person name="Sinetova M.A."/>
            <person name="Bolakhan K."/>
            <person name="Zayadan B.K."/>
            <person name="Mironov K.S."/>
            <person name="Ustinova V."/>
            <person name="Kupriyanova E.V."/>
            <person name="Sidorov R.A."/>
            <person name="Skrypnik A.N."/>
            <person name="Gogoleva N.E."/>
            <person name="Gogolev Y.V."/>
            <person name="Los D.A."/>
        </authorList>
    </citation>
    <scope>NUCLEOTIDE SEQUENCE [LARGE SCALE GENOMIC DNA]</scope>
    <source>
        <strain evidence="1">IPPAS B-1220</strain>
    </source>
</reference>
<sequence>MREVSSNNPIMAIVEQALASQQVTPQQYFQLMTAMLADRVTLPEQRSQINRIFDEVKLGRIEIVYW</sequence>
<dbReference type="STRING" id="1781255.BH720_08865"/>
<organism evidence="1">
    <name type="scientific">Desertifilum tharense IPPAS B-1220</name>
    <dbReference type="NCBI Taxonomy" id="1781255"/>
    <lineage>
        <taxon>Bacteria</taxon>
        <taxon>Bacillati</taxon>
        <taxon>Cyanobacteriota</taxon>
        <taxon>Cyanophyceae</taxon>
        <taxon>Desertifilales</taxon>
        <taxon>Desertifilaceae</taxon>
        <taxon>Desertifilum</taxon>
    </lineage>
</organism>
<evidence type="ECO:0000313" key="1">
    <source>
        <dbReference type="EMBL" id="OEJ75613.1"/>
    </source>
</evidence>
<proteinExistence type="predicted"/>
<name>A0A1E5QMQ2_9CYAN</name>
<accession>A0A1E5QMQ2</accession>
<dbReference type="AlphaFoldDB" id="A0A1E5QMQ2"/>
<comment type="caution">
    <text evidence="1">The sequence shown here is derived from an EMBL/GenBank/DDBJ whole genome shotgun (WGS) entry which is preliminary data.</text>
</comment>
<gene>
    <name evidence="1" type="ORF">BH720_08865</name>
</gene>
<protein>
    <submittedName>
        <fullName evidence="1">Uncharacterized protein</fullName>
    </submittedName>
</protein>
<dbReference type="EMBL" id="MJGC01000048">
    <property type="protein sequence ID" value="OEJ75613.1"/>
    <property type="molecule type" value="Genomic_DNA"/>
</dbReference>